<dbReference type="Proteomes" id="UP000053555">
    <property type="component" value="Unassembled WGS sequence"/>
</dbReference>
<accession>A0A0B2QRK7</accession>
<reference evidence="1" key="1">
    <citation type="submission" date="2014-07" db="EMBL/GenBank/DDBJ databases">
        <title>Identification of a novel salt tolerance gene in wild soybean by whole-genome sequencing.</title>
        <authorList>
            <person name="Lam H.-M."/>
            <person name="Qi X."/>
            <person name="Li M.-W."/>
            <person name="Liu X."/>
            <person name="Xie M."/>
            <person name="Ni M."/>
            <person name="Xu X."/>
        </authorList>
    </citation>
    <scope>NUCLEOTIDE SEQUENCE [LARGE SCALE GENOMIC DNA]</scope>
    <source>
        <tissue evidence="1">Root</tissue>
    </source>
</reference>
<sequence>MSKNHVGIADRSSGGFCGRARVVPTRWLPLCFQFFPARALVSSFLRLKGHRFRTRPQLGHQLNHLVLMSVESETGSFRDSETRNNLRRILESCSKLAEAGDFHESENTAVSELVEFLDSLLDAAMSDLDSENAENDAFEAISEIHRYICSPSIDQEVVDALSFELPKAVSKFVGISSRFLDLAISIIDQFIVKCGPRDMLSILCNRRQFEQVKVAVPIILNILKAVSLESEEAELEDVFDTAVEIANSIYEVCNKLERDTKEKLRALLGLYVMQCMALVSASISYKASSCPSSVLQLSQISSYCGLSYLSLVTTYDVEIVAESVFGGEDKDHCTGCFSHVKHGAALSVVWGHVSKEVAQTAKEDLIAIRDELRNNQTKRWQAIGTLKHVLYFVNLPWELKKHAIDFLLSITDEGVSRNYNEERSEWSSYVPSLFSALQAVKMVIMYAPEPELRKKSFTVLKGVLADIPNSQRFDIMKALITNTDSSSMIAIFIDLVRKEMHTAICSSRSIVKDAPQIDNKAFPDTSFWNPGILELVELVLRPPQGGPPSLPEQSDAVLSALNLYRFVLMTESAEKTNITGVLSRNNLLKAYNEWLLPLRTLVTGIMAESHSDYDEFAVDTVCTLNPLELVLYRCIELVDEKLKQST</sequence>
<proteinExistence type="predicted"/>
<gene>
    <name evidence="1" type="ORF">glysoja_036222</name>
</gene>
<dbReference type="InterPro" id="IPR019516">
    <property type="entry name" value="Glomulin/ALF4"/>
</dbReference>
<dbReference type="EMBL" id="KN657219">
    <property type="protein sequence ID" value="KHN22518.1"/>
    <property type="molecule type" value="Genomic_DNA"/>
</dbReference>
<dbReference type="GO" id="GO:0005737">
    <property type="term" value="C:cytoplasm"/>
    <property type="evidence" value="ECO:0007669"/>
    <property type="project" value="TreeGrafter"/>
</dbReference>
<dbReference type="Pfam" id="PF08568">
    <property type="entry name" value="Kinetochor_Ybp2"/>
    <property type="match status" value="1"/>
</dbReference>
<protein>
    <submittedName>
        <fullName evidence="1">Aberrant root formation protein 4</fullName>
    </submittedName>
</protein>
<dbReference type="PANTHER" id="PTHR15430:SF1">
    <property type="entry name" value="GLOMULIN"/>
    <property type="match status" value="1"/>
</dbReference>
<evidence type="ECO:0000313" key="1">
    <source>
        <dbReference type="EMBL" id="KHN22518.1"/>
    </source>
</evidence>
<name>A0A0B2QRK7_GLYSO</name>
<dbReference type="PANTHER" id="PTHR15430">
    <property type="entry name" value="GLOMULIN"/>
    <property type="match status" value="1"/>
</dbReference>
<dbReference type="AlphaFoldDB" id="A0A0B2QRK7"/>
<dbReference type="InterPro" id="IPR013877">
    <property type="entry name" value="YAP-bd/ALF4/Glomulin"/>
</dbReference>
<organism evidence="1">
    <name type="scientific">Glycine soja</name>
    <name type="common">Wild soybean</name>
    <dbReference type="NCBI Taxonomy" id="3848"/>
    <lineage>
        <taxon>Eukaryota</taxon>
        <taxon>Viridiplantae</taxon>
        <taxon>Streptophyta</taxon>
        <taxon>Embryophyta</taxon>
        <taxon>Tracheophyta</taxon>
        <taxon>Spermatophyta</taxon>
        <taxon>Magnoliopsida</taxon>
        <taxon>eudicotyledons</taxon>
        <taxon>Gunneridae</taxon>
        <taxon>Pentapetalae</taxon>
        <taxon>rosids</taxon>
        <taxon>fabids</taxon>
        <taxon>Fabales</taxon>
        <taxon>Fabaceae</taxon>
        <taxon>Papilionoideae</taxon>
        <taxon>50 kb inversion clade</taxon>
        <taxon>NPAAA clade</taxon>
        <taxon>indigoferoid/millettioid clade</taxon>
        <taxon>Phaseoleae</taxon>
        <taxon>Glycine</taxon>
        <taxon>Glycine subgen. Soja</taxon>
    </lineage>
</organism>
<dbReference type="GO" id="GO:0055105">
    <property type="term" value="F:ubiquitin-protein transferase inhibitor activity"/>
    <property type="evidence" value="ECO:0007669"/>
    <property type="project" value="TreeGrafter"/>
</dbReference>